<dbReference type="Gene3D" id="3.90.70.10">
    <property type="entry name" value="Cysteine proteinases"/>
    <property type="match status" value="1"/>
</dbReference>
<dbReference type="SUPFAM" id="SSF54001">
    <property type="entry name" value="Cysteine proteinases"/>
    <property type="match status" value="1"/>
</dbReference>
<reference evidence="4" key="1">
    <citation type="journal article" date="2019" name="Int. J. Syst. Evol. Microbiol.">
        <title>The Global Catalogue of Microorganisms (GCM) 10K type strain sequencing project: providing services to taxonomists for standard genome sequencing and annotation.</title>
        <authorList>
            <consortium name="The Broad Institute Genomics Platform"/>
            <consortium name="The Broad Institute Genome Sequencing Center for Infectious Disease"/>
            <person name="Wu L."/>
            <person name="Ma J."/>
        </authorList>
    </citation>
    <scope>NUCLEOTIDE SEQUENCE [LARGE SCALE GENOMIC DNA]</scope>
    <source>
        <strain evidence="4">JCM 17925</strain>
    </source>
</reference>
<dbReference type="Pfam" id="PF00656">
    <property type="entry name" value="Peptidase_C14"/>
    <property type="match status" value="1"/>
</dbReference>
<sequence>MFHFFTTSTMQKFHCFLFGGLLLLTVAAWAESPKGVAVSKVYAVLVGVDKIAAYKDVPPVMAAEDLANVRKFLEKQTMGVIFNPDQIVTLLNEQATNDNVRKALQKAFKEADSDDKVVLYYSGRGLASGQLLLNDYSGPIAEARTGQTRHLVAKADSFIVLRAKQVSQPGELSLGEINELLASSNAGQVQVWIDACYAGAWVKPQLLPKSSRKSLHILASSYPDELSFSDMTPKGGRFTNRLLEALAGSADYDRNREVTVGEAMRYVTEKAYGTDQHPQLHGSYRTSDVMCELPKDYYGSSAYRPSRSISIWPREGRLKGLLPTSFSLRAYMPTIGDQGETGTDVAWAVCYARTIMEARRQKLAGQQEAIDALRFSPTYIYAQIKASTDTNCQNGARPSDALLLVQDRGAVLATDLPNADCNVNVAPYHERAAQYRIGNSWQLPADKIPADERIYRMKQALVETNNALVIGMMIPRSFMQAGEFWKPASEENLQNAVGGHALVVVGYDDNKNGGSFLLANSWGTGWGQQGYTWVRYNDLTHFTPYAYCLTDPTQ</sequence>
<keyword evidence="4" id="KW-1185">Reference proteome</keyword>
<dbReference type="SMART" id="SM00645">
    <property type="entry name" value="Pept_C1"/>
    <property type="match status" value="1"/>
</dbReference>
<proteinExistence type="predicted"/>
<protein>
    <recommendedName>
        <fullName evidence="2">Peptidase C1A papain C-terminal domain-containing protein</fullName>
    </recommendedName>
</protein>
<feature type="chain" id="PRO_5045080363" description="Peptidase C1A papain C-terminal domain-containing protein" evidence="1">
    <location>
        <begin position="31"/>
        <end position="554"/>
    </location>
</feature>
<evidence type="ECO:0000259" key="2">
    <source>
        <dbReference type="SMART" id="SM00645"/>
    </source>
</evidence>
<evidence type="ECO:0000256" key="1">
    <source>
        <dbReference type="SAM" id="SignalP"/>
    </source>
</evidence>
<dbReference type="InterPro" id="IPR038765">
    <property type="entry name" value="Papain-like_cys_pep_sf"/>
</dbReference>
<evidence type="ECO:0000313" key="3">
    <source>
        <dbReference type="EMBL" id="GAA4418871.1"/>
    </source>
</evidence>
<accession>A0ABP8KYI5</accession>
<evidence type="ECO:0000313" key="4">
    <source>
        <dbReference type="Proteomes" id="UP001500936"/>
    </source>
</evidence>
<dbReference type="Pfam" id="PF00112">
    <property type="entry name" value="Peptidase_C1"/>
    <property type="match status" value="1"/>
</dbReference>
<keyword evidence="1" id="KW-0732">Signal</keyword>
<dbReference type="InterPro" id="IPR000668">
    <property type="entry name" value="Peptidase_C1A_C"/>
</dbReference>
<dbReference type="Proteomes" id="UP001500936">
    <property type="component" value="Unassembled WGS sequence"/>
</dbReference>
<comment type="caution">
    <text evidence="3">The sequence shown here is derived from an EMBL/GenBank/DDBJ whole genome shotgun (WGS) entry which is preliminary data.</text>
</comment>
<dbReference type="Gene3D" id="3.40.50.1460">
    <property type="match status" value="1"/>
</dbReference>
<dbReference type="InterPro" id="IPR011600">
    <property type="entry name" value="Pept_C14_caspase"/>
</dbReference>
<feature type="domain" description="Peptidase C1A papain C-terminal" evidence="2">
    <location>
        <begin position="322"/>
        <end position="550"/>
    </location>
</feature>
<name>A0ABP8KYI5_9BACT</name>
<dbReference type="CDD" id="cd02619">
    <property type="entry name" value="Peptidase_C1"/>
    <property type="match status" value="1"/>
</dbReference>
<gene>
    <name evidence="3" type="ORF">GCM10023187_52710</name>
</gene>
<feature type="signal peptide" evidence="1">
    <location>
        <begin position="1"/>
        <end position="30"/>
    </location>
</feature>
<organism evidence="3 4">
    <name type="scientific">Nibrella viscosa</name>
    <dbReference type="NCBI Taxonomy" id="1084524"/>
    <lineage>
        <taxon>Bacteria</taxon>
        <taxon>Pseudomonadati</taxon>
        <taxon>Bacteroidota</taxon>
        <taxon>Cytophagia</taxon>
        <taxon>Cytophagales</taxon>
        <taxon>Spirosomataceae</taxon>
        <taxon>Nibrella</taxon>
    </lineage>
</organism>
<dbReference type="EMBL" id="BAABHB010000017">
    <property type="protein sequence ID" value="GAA4418871.1"/>
    <property type="molecule type" value="Genomic_DNA"/>
</dbReference>